<dbReference type="GO" id="GO:0015740">
    <property type="term" value="P:C4-dicarboxylate transport"/>
    <property type="evidence" value="ECO:0007669"/>
    <property type="project" value="TreeGrafter"/>
</dbReference>
<organism evidence="11">
    <name type="scientific">plant metagenome</name>
    <dbReference type="NCBI Taxonomy" id="1297885"/>
    <lineage>
        <taxon>unclassified sequences</taxon>
        <taxon>metagenomes</taxon>
        <taxon>organismal metagenomes</taxon>
    </lineage>
</organism>
<dbReference type="PANTHER" id="PTHR35011">
    <property type="entry name" value="2,3-DIKETO-L-GULONATE TRAP TRANSPORTER SMALL PERMEASE PROTEIN YIAM"/>
    <property type="match status" value="1"/>
</dbReference>
<feature type="transmembrane region" description="Helical" evidence="8">
    <location>
        <begin position="109"/>
        <end position="130"/>
    </location>
</feature>
<evidence type="ECO:0000313" key="10">
    <source>
        <dbReference type="EMBL" id="VFR44001.1"/>
    </source>
</evidence>
<feature type="transmembrane region" description="Helical" evidence="8">
    <location>
        <begin position="29"/>
        <end position="50"/>
    </location>
</feature>
<keyword evidence="6 8" id="KW-1133">Transmembrane helix</keyword>
<evidence type="ECO:0000256" key="7">
    <source>
        <dbReference type="ARBA" id="ARBA00023136"/>
    </source>
</evidence>
<accession>A0A484RQN3</accession>
<dbReference type="GO" id="GO:0022857">
    <property type="term" value="F:transmembrane transporter activity"/>
    <property type="evidence" value="ECO:0007669"/>
    <property type="project" value="TreeGrafter"/>
</dbReference>
<dbReference type="PANTHER" id="PTHR35011:SF11">
    <property type="entry name" value="TRAP TRANSPORTER SMALL PERMEASE PROTEIN"/>
    <property type="match status" value="1"/>
</dbReference>
<dbReference type="InterPro" id="IPR055348">
    <property type="entry name" value="DctQ"/>
</dbReference>
<feature type="domain" description="Tripartite ATP-independent periplasmic transporters DctQ component" evidence="9">
    <location>
        <begin position="41"/>
        <end position="172"/>
    </location>
</feature>
<reference evidence="11" key="1">
    <citation type="submission" date="2019-03" db="EMBL/GenBank/DDBJ databases">
        <authorList>
            <person name="Danneels B."/>
        </authorList>
    </citation>
    <scope>NUCLEOTIDE SEQUENCE</scope>
</reference>
<dbReference type="Pfam" id="PF04290">
    <property type="entry name" value="DctQ"/>
    <property type="match status" value="1"/>
</dbReference>
<evidence type="ECO:0000256" key="6">
    <source>
        <dbReference type="ARBA" id="ARBA00022989"/>
    </source>
</evidence>
<gene>
    <name evidence="10" type="ORF">BER1_3724</name>
    <name evidence="11" type="ORF">BER2_3693</name>
</gene>
<protein>
    <submittedName>
        <fullName evidence="11">TRAP-type C4-dicarboxylate transport system, small permease component</fullName>
    </submittedName>
</protein>
<evidence type="ECO:0000259" key="9">
    <source>
        <dbReference type="Pfam" id="PF04290"/>
    </source>
</evidence>
<dbReference type="GO" id="GO:0005886">
    <property type="term" value="C:plasma membrane"/>
    <property type="evidence" value="ECO:0007669"/>
    <property type="project" value="UniProtKB-SubCell"/>
</dbReference>
<evidence type="ECO:0000256" key="2">
    <source>
        <dbReference type="ARBA" id="ARBA00022448"/>
    </source>
</evidence>
<dbReference type="EMBL" id="CAADIE010000021">
    <property type="protein sequence ID" value="VFR44001.1"/>
    <property type="molecule type" value="Genomic_DNA"/>
</dbReference>
<keyword evidence="7 8" id="KW-0472">Membrane</keyword>
<proteinExistence type="predicted"/>
<feature type="transmembrane region" description="Helical" evidence="8">
    <location>
        <begin position="70"/>
        <end position="88"/>
    </location>
</feature>
<name>A0A484RQN3_9ZZZZ</name>
<keyword evidence="2" id="KW-0813">Transport</keyword>
<feature type="transmembrane region" description="Helical" evidence="8">
    <location>
        <begin position="150"/>
        <end position="171"/>
    </location>
</feature>
<evidence type="ECO:0000256" key="8">
    <source>
        <dbReference type="SAM" id="Phobius"/>
    </source>
</evidence>
<dbReference type="InterPro" id="IPR007387">
    <property type="entry name" value="TRAP_DctQ"/>
</dbReference>
<keyword evidence="5 8" id="KW-0812">Transmembrane</keyword>
<evidence type="ECO:0000256" key="4">
    <source>
        <dbReference type="ARBA" id="ARBA00022519"/>
    </source>
</evidence>
<evidence type="ECO:0000256" key="1">
    <source>
        <dbReference type="ARBA" id="ARBA00004429"/>
    </source>
</evidence>
<comment type="subcellular location">
    <subcellularLocation>
        <location evidence="1">Cell inner membrane</location>
        <topology evidence="1">Multi-pass membrane protein</topology>
    </subcellularLocation>
</comment>
<evidence type="ECO:0000256" key="5">
    <source>
        <dbReference type="ARBA" id="ARBA00022692"/>
    </source>
</evidence>
<sequence>MKPDNPAQHATAHSSARRMLRGMDRLNRWLVKLCGLALVAMVASVTLGILVRFVFSHLDIHISASWTEEVSRYLMIWTVFIGSAVACRRGKLIGVEALITYLPEGLGRTLKYLSLWLTVVFYGVLCWVGWQWLAFGQSQTSPVLEMPLAFVNAAMVVGGVLMILNTLALMLETRVNGRDIRNASIDDEIETALAQTDAQPALGGAKP</sequence>
<keyword evidence="3" id="KW-1003">Cell membrane</keyword>
<evidence type="ECO:0000313" key="11">
    <source>
        <dbReference type="EMBL" id="VFR51720.1"/>
    </source>
</evidence>
<keyword evidence="4" id="KW-0997">Cell inner membrane</keyword>
<dbReference type="EMBL" id="CAADIH010000039">
    <property type="protein sequence ID" value="VFR51720.1"/>
    <property type="molecule type" value="Genomic_DNA"/>
</dbReference>
<evidence type="ECO:0000256" key="3">
    <source>
        <dbReference type="ARBA" id="ARBA00022475"/>
    </source>
</evidence>
<dbReference type="AlphaFoldDB" id="A0A484RQN3"/>